<keyword evidence="1" id="KW-0812">Transmembrane</keyword>
<accession>A0A2H9T436</accession>
<reference evidence="2" key="1">
    <citation type="journal article" date="2017" name="Appl. Environ. Microbiol.">
        <title>Molecular characterization of an Endozoicomonas-like organism causing infection in king scallop Pecten maximus L.</title>
        <authorList>
            <person name="Cano I."/>
            <person name="van Aerle R."/>
            <person name="Ross S."/>
            <person name="Verner-Jeffreys D.W."/>
            <person name="Paley R.K."/>
            <person name="Rimmer G."/>
            <person name="Ryder D."/>
            <person name="Hooper P."/>
            <person name="Stone D."/>
            <person name="Feist S.W."/>
        </authorList>
    </citation>
    <scope>NUCLEOTIDE SEQUENCE</scope>
</reference>
<evidence type="ECO:0000256" key="1">
    <source>
        <dbReference type="SAM" id="Phobius"/>
    </source>
</evidence>
<sequence length="95" mass="11309">MILIGMQKYFIKCHLDIRRGILNITFYFEKILALLAHVVGALWTLAIKHEKEMIWSRGNVSLIHKEIYMLYQYISITNTETKYIFFSSAKQESYE</sequence>
<evidence type="ECO:0000313" key="2">
    <source>
        <dbReference type="EMBL" id="PJE77957.1"/>
    </source>
</evidence>
<feature type="transmembrane region" description="Helical" evidence="1">
    <location>
        <begin position="24"/>
        <end position="47"/>
    </location>
</feature>
<gene>
    <name evidence="2" type="ORF">CI610_03114</name>
</gene>
<keyword evidence="1" id="KW-0472">Membrane</keyword>
<organism evidence="2">
    <name type="scientific">invertebrate metagenome</name>
    <dbReference type="NCBI Taxonomy" id="1711999"/>
    <lineage>
        <taxon>unclassified sequences</taxon>
        <taxon>metagenomes</taxon>
        <taxon>organismal metagenomes</taxon>
    </lineage>
</organism>
<dbReference type="EMBL" id="NSIT01000313">
    <property type="protein sequence ID" value="PJE77957.1"/>
    <property type="molecule type" value="Genomic_DNA"/>
</dbReference>
<comment type="caution">
    <text evidence="2">The sequence shown here is derived from an EMBL/GenBank/DDBJ whole genome shotgun (WGS) entry which is preliminary data.</text>
</comment>
<keyword evidence="1" id="KW-1133">Transmembrane helix</keyword>
<proteinExistence type="predicted"/>
<name>A0A2H9T436_9ZZZZ</name>
<dbReference type="AlphaFoldDB" id="A0A2H9T436"/>
<protein>
    <submittedName>
        <fullName evidence="2">Uncharacterized protein</fullName>
    </submittedName>
</protein>